<dbReference type="Proteomes" id="UP001146120">
    <property type="component" value="Unassembled WGS sequence"/>
</dbReference>
<protein>
    <submittedName>
        <fullName evidence="2">Uncharacterized protein</fullName>
    </submittedName>
</protein>
<reference evidence="2" key="2">
    <citation type="journal article" date="2023" name="Microbiol Resour">
        <title>Decontamination and Annotation of the Draft Genome Sequence of the Oomycete Lagenidium giganteum ARSEF 373.</title>
        <authorList>
            <person name="Morgan W.R."/>
            <person name="Tartar A."/>
        </authorList>
    </citation>
    <scope>NUCLEOTIDE SEQUENCE</scope>
    <source>
        <strain evidence="2">ARSEF 373</strain>
    </source>
</reference>
<accession>A0AAV2ZA14</accession>
<keyword evidence="3" id="KW-1185">Reference proteome</keyword>
<feature type="coiled-coil region" evidence="1">
    <location>
        <begin position="4"/>
        <end position="87"/>
    </location>
</feature>
<gene>
    <name evidence="2" type="ORF">N0F65_003856</name>
</gene>
<proteinExistence type="predicted"/>
<evidence type="ECO:0000313" key="2">
    <source>
        <dbReference type="EMBL" id="DBA03136.1"/>
    </source>
</evidence>
<comment type="caution">
    <text evidence="2">The sequence shown here is derived from an EMBL/GenBank/DDBJ whole genome shotgun (WGS) entry which is preliminary data.</text>
</comment>
<evidence type="ECO:0000313" key="3">
    <source>
        <dbReference type="Proteomes" id="UP001146120"/>
    </source>
</evidence>
<feature type="coiled-coil region" evidence="1">
    <location>
        <begin position="115"/>
        <end position="168"/>
    </location>
</feature>
<dbReference type="AlphaFoldDB" id="A0AAV2ZA14"/>
<dbReference type="EMBL" id="DAKRPA010000022">
    <property type="protein sequence ID" value="DBA03136.1"/>
    <property type="molecule type" value="Genomic_DNA"/>
</dbReference>
<organism evidence="2 3">
    <name type="scientific">Lagenidium giganteum</name>
    <dbReference type="NCBI Taxonomy" id="4803"/>
    <lineage>
        <taxon>Eukaryota</taxon>
        <taxon>Sar</taxon>
        <taxon>Stramenopiles</taxon>
        <taxon>Oomycota</taxon>
        <taxon>Peronosporomycetes</taxon>
        <taxon>Pythiales</taxon>
        <taxon>Pythiaceae</taxon>
    </lineage>
</organism>
<keyword evidence="1" id="KW-0175">Coiled coil</keyword>
<evidence type="ECO:0000256" key="1">
    <source>
        <dbReference type="SAM" id="Coils"/>
    </source>
</evidence>
<sequence>MLKVRGLQSEETRLRDRVQQLEGQVRHLQSALIEREKKDEHDIQLILKKSTELVAIQEKYQAIQETNAILQEQARKAVDEKERVQKDYLQVVYDLGKAQKQLNALSKQNVGSAQSDVLLREVDRLKHENEQLTVKLRDAERRQLEQQLMALQVEKEQFEAKLVKNEQTANKTMSARAEKAWLENKLRVISGDISKLKLSLR</sequence>
<reference evidence="2" key="1">
    <citation type="submission" date="2022-11" db="EMBL/GenBank/DDBJ databases">
        <authorList>
            <person name="Morgan W.R."/>
            <person name="Tartar A."/>
        </authorList>
    </citation>
    <scope>NUCLEOTIDE SEQUENCE</scope>
    <source>
        <strain evidence="2">ARSEF 373</strain>
    </source>
</reference>
<name>A0AAV2ZA14_9STRA</name>